<evidence type="ECO:0000313" key="1">
    <source>
        <dbReference type="EMBL" id="SCZ48674.1"/>
    </source>
</evidence>
<name>A0A1G5PGT1_9PSED</name>
<proteinExistence type="predicted"/>
<dbReference type="EMBL" id="FMWB01000030">
    <property type="protein sequence ID" value="SCZ48674.1"/>
    <property type="molecule type" value="Genomic_DNA"/>
</dbReference>
<organism evidence="1 2">
    <name type="scientific">Pseudomonas oryzihabitans</name>
    <dbReference type="NCBI Taxonomy" id="47885"/>
    <lineage>
        <taxon>Bacteria</taxon>
        <taxon>Pseudomonadati</taxon>
        <taxon>Pseudomonadota</taxon>
        <taxon>Gammaproteobacteria</taxon>
        <taxon>Pseudomonadales</taxon>
        <taxon>Pseudomonadaceae</taxon>
        <taxon>Pseudomonas</taxon>
    </lineage>
</organism>
<gene>
    <name evidence="1" type="ORF">SAMN05216279_1301</name>
</gene>
<dbReference type="Proteomes" id="UP000183046">
    <property type="component" value="Unassembled WGS sequence"/>
</dbReference>
<comment type="caution">
    <text evidence="1">The sequence shown here is derived from an EMBL/GenBank/DDBJ whole genome shotgun (WGS) entry which is preliminary data.</text>
</comment>
<reference evidence="2" key="1">
    <citation type="submission" date="2016-10" db="EMBL/GenBank/DDBJ databases">
        <authorList>
            <person name="de Groot N.N."/>
        </authorList>
    </citation>
    <scope>NUCLEOTIDE SEQUENCE [LARGE SCALE GENOMIC DNA]</scope>
    <source>
        <strain evidence="2">DSM 15758</strain>
    </source>
</reference>
<protein>
    <submittedName>
        <fullName evidence="1">Uncharacterized protein</fullName>
    </submittedName>
</protein>
<dbReference type="AlphaFoldDB" id="A0A1G5PGT1"/>
<accession>A0A1G5PGT1</accession>
<sequence>MHDDGNFQGAESLTLARGGRNFQEIYDQGLSDSLIELCSHSNQQINITVWLQATVQCRAVQMHGQQR</sequence>
<evidence type="ECO:0000313" key="2">
    <source>
        <dbReference type="Proteomes" id="UP000183046"/>
    </source>
</evidence>